<name>A0A6C0K8J9_9ZZZZ</name>
<dbReference type="InterPro" id="IPR013320">
    <property type="entry name" value="ConA-like_dom_sf"/>
</dbReference>
<evidence type="ECO:0000313" key="2">
    <source>
        <dbReference type="EMBL" id="QHU12464.1"/>
    </source>
</evidence>
<dbReference type="SUPFAM" id="SSF49899">
    <property type="entry name" value="Concanavalin A-like lectins/glucanases"/>
    <property type="match status" value="1"/>
</dbReference>
<proteinExistence type="predicted"/>
<dbReference type="EMBL" id="MN740800">
    <property type="protein sequence ID" value="QHU12464.1"/>
    <property type="molecule type" value="Genomic_DNA"/>
</dbReference>
<organism evidence="2">
    <name type="scientific">viral metagenome</name>
    <dbReference type="NCBI Taxonomy" id="1070528"/>
    <lineage>
        <taxon>unclassified sequences</taxon>
        <taxon>metagenomes</taxon>
        <taxon>organismal metagenomes</taxon>
    </lineage>
</organism>
<dbReference type="Gene3D" id="2.60.120.200">
    <property type="match status" value="1"/>
</dbReference>
<keyword evidence="1" id="KW-0472">Membrane</keyword>
<dbReference type="AlphaFoldDB" id="A0A6C0K8J9"/>
<accession>A0A6C0K8J9</accession>
<evidence type="ECO:0000256" key="1">
    <source>
        <dbReference type="SAM" id="Phobius"/>
    </source>
</evidence>
<feature type="transmembrane region" description="Helical" evidence="1">
    <location>
        <begin position="6"/>
        <end position="23"/>
    </location>
</feature>
<keyword evidence="1" id="KW-0812">Transmembrane</keyword>
<protein>
    <recommendedName>
        <fullName evidence="3">Lectin/glucanase superfamily protein</fullName>
    </recommendedName>
</protein>
<keyword evidence="1" id="KW-1133">Transmembrane helix</keyword>
<reference evidence="2" key="1">
    <citation type="journal article" date="2020" name="Nature">
        <title>Giant virus diversity and host interactions through global metagenomics.</title>
        <authorList>
            <person name="Schulz F."/>
            <person name="Roux S."/>
            <person name="Paez-Espino D."/>
            <person name="Jungbluth S."/>
            <person name="Walsh D.A."/>
            <person name="Denef V.J."/>
            <person name="McMahon K.D."/>
            <person name="Konstantinidis K.T."/>
            <person name="Eloe-Fadrosh E.A."/>
            <person name="Kyrpides N.C."/>
            <person name="Woyke T."/>
        </authorList>
    </citation>
    <scope>NUCLEOTIDE SEQUENCE</scope>
    <source>
        <strain evidence="2">GVMAG-S-1101171-110</strain>
    </source>
</reference>
<evidence type="ECO:0008006" key="3">
    <source>
        <dbReference type="Google" id="ProtNLM"/>
    </source>
</evidence>
<sequence>MSWDTLLYIMVSILLVTLALDIFQPLFLKEGFIVDVGDNPFLSGYFPRRGDVSFNVEQAGFTQDKRNVMGYVDVQALGVKHDFCRMVIPVGGDENKKFFACALAGTENMSSTSYKTPTVEQGFKTSRDDYMRDADKDGRADYCAVVRGDKGNWEAKCYRGLSTTFDTRTFIDTDPPEDIADIIDFYQGIMFWFRFIDDMKDYSENLTSFLAGGISINEAEVKVLPSQLLYGNETRTTNLDERVQVTKGLRFNGSDQFMRLGDSPDMSFGKKITLTTMRALSMWVYCEEFANNMHFLDFGNGAGIDNVFVGILGRGDGTMDKGSEIRKDACKGTDLNKVVPDFPSGAQFVPTMSPMELMLTTSANVNDPSAQQPQQILPRKLKPVPPPQADAPTAGGETATLLYEVWNGKLRMQHIKVQGAIKLKTWTHICITTASGDGVRPALQIWINGEKLAEDGNAHLPQSSFTSNNYLGKSNWFNGSSQYENKPEMFKGGLFDVRGYSQSINEAKLKKTIRWGKLRLGIK</sequence>